<dbReference type="Proteomes" id="UP001652503">
    <property type="component" value="Unassembled WGS sequence"/>
</dbReference>
<dbReference type="RefSeq" id="WP_263722157.1">
    <property type="nucleotide sequence ID" value="NZ_JAOWLA010000011.1"/>
</dbReference>
<keyword evidence="1" id="KW-0472">Membrane</keyword>
<dbReference type="EMBL" id="JAOWLA010000011">
    <property type="protein sequence ID" value="MCV2865638.1"/>
    <property type="molecule type" value="Genomic_DNA"/>
</dbReference>
<protein>
    <recommendedName>
        <fullName evidence="4">Flp family type IVb pilin</fullName>
    </recommendedName>
</protein>
<reference evidence="2 3" key="1">
    <citation type="submission" date="2022-10" db="EMBL/GenBank/DDBJ databases">
        <title>Defluviimonas sp. nov., isolated from ocean surface water.</title>
        <authorList>
            <person name="He W."/>
            <person name="Wang L."/>
            <person name="Zhang D.-F."/>
        </authorList>
    </citation>
    <scope>NUCLEOTIDE SEQUENCE [LARGE SCALE GENOMIC DNA]</scope>
    <source>
        <strain evidence="2 3">WL0075</strain>
    </source>
</reference>
<organism evidence="2 3">
    <name type="scientific">Albidovulum sediminicola</name>
    <dbReference type="NCBI Taxonomy" id="2984331"/>
    <lineage>
        <taxon>Bacteria</taxon>
        <taxon>Pseudomonadati</taxon>
        <taxon>Pseudomonadota</taxon>
        <taxon>Alphaproteobacteria</taxon>
        <taxon>Rhodobacterales</taxon>
        <taxon>Paracoccaceae</taxon>
        <taxon>Albidovulum</taxon>
    </lineage>
</organism>
<gene>
    <name evidence="2" type="ORF">OE647_12970</name>
</gene>
<evidence type="ECO:0000313" key="2">
    <source>
        <dbReference type="EMBL" id="MCV2865638.1"/>
    </source>
</evidence>
<keyword evidence="1" id="KW-1133">Transmembrane helix</keyword>
<keyword evidence="3" id="KW-1185">Reference proteome</keyword>
<comment type="caution">
    <text evidence="2">The sequence shown here is derived from an EMBL/GenBank/DDBJ whole genome shotgun (WGS) entry which is preliminary data.</text>
</comment>
<evidence type="ECO:0008006" key="4">
    <source>
        <dbReference type="Google" id="ProtNLM"/>
    </source>
</evidence>
<sequence>MRDAFTKLFARLRKDDEGVTLVEYGIALILAVTIGTTLLSGLAGEIEAQMDAACNQMTADSGATC</sequence>
<feature type="transmembrane region" description="Helical" evidence="1">
    <location>
        <begin position="21"/>
        <end position="43"/>
    </location>
</feature>
<keyword evidence="1" id="KW-0812">Transmembrane</keyword>
<accession>A0ABT2Z3G2</accession>
<evidence type="ECO:0000256" key="1">
    <source>
        <dbReference type="SAM" id="Phobius"/>
    </source>
</evidence>
<proteinExistence type="predicted"/>
<evidence type="ECO:0000313" key="3">
    <source>
        <dbReference type="Proteomes" id="UP001652503"/>
    </source>
</evidence>
<name>A0ABT2Z3G2_9RHOB</name>